<accession>A0AAV4UI40</accession>
<proteinExistence type="predicted"/>
<name>A0AAV4UI40_CAEEX</name>
<protein>
    <submittedName>
        <fullName evidence="2">Uncharacterized protein</fullName>
    </submittedName>
</protein>
<comment type="caution">
    <text evidence="2">The sequence shown here is derived from an EMBL/GenBank/DDBJ whole genome shotgun (WGS) entry which is preliminary data.</text>
</comment>
<organism evidence="2 3">
    <name type="scientific">Caerostris extrusa</name>
    <name type="common">Bark spider</name>
    <name type="synonym">Caerostris bankana</name>
    <dbReference type="NCBI Taxonomy" id="172846"/>
    <lineage>
        <taxon>Eukaryota</taxon>
        <taxon>Metazoa</taxon>
        <taxon>Ecdysozoa</taxon>
        <taxon>Arthropoda</taxon>
        <taxon>Chelicerata</taxon>
        <taxon>Arachnida</taxon>
        <taxon>Araneae</taxon>
        <taxon>Araneomorphae</taxon>
        <taxon>Entelegynae</taxon>
        <taxon>Araneoidea</taxon>
        <taxon>Araneidae</taxon>
        <taxon>Caerostris</taxon>
    </lineage>
</organism>
<gene>
    <name evidence="2" type="ORF">CEXT_35401</name>
</gene>
<evidence type="ECO:0000256" key="1">
    <source>
        <dbReference type="SAM" id="MobiDB-lite"/>
    </source>
</evidence>
<evidence type="ECO:0000313" key="3">
    <source>
        <dbReference type="Proteomes" id="UP001054945"/>
    </source>
</evidence>
<dbReference type="Proteomes" id="UP001054945">
    <property type="component" value="Unassembled WGS sequence"/>
</dbReference>
<evidence type="ECO:0000313" key="2">
    <source>
        <dbReference type="EMBL" id="GIY57195.1"/>
    </source>
</evidence>
<sequence>MELKEMRPNRQRLSFVLLLSIRPPPKDFPSRRKSISSSGKNKRNRHSALHCCSRPDISKLITRQFFACGGEGARKKMKGLKRASTSQKLEKHAKKIDETRIGKEREKNCSKPTSWFQKTQMHRWNDDKSFDSVGFEDLDIKLSFNVAIMREMKPQQCKRYQAFLASSVLMSYKIDSTLLQLLKRS</sequence>
<keyword evidence="3" id="KW-1185">Reference proteome</keyword>
<reference evidence="2 3" key="1">
    <citation type="submission" date="2021-06" db="EMBL/GenBank/DDBJ databases">
        <title>Caerostris extrusa draft genome.</title>
        <authorList>
            <person name="Kono N."/>
            <person name="Arakawa K."/>
        </authorList>
    </citation>
    <scope>NUCLEOTIDE SEQUENCE [LARGE SCALE GENOMIC DNA]</scope>
</reference>
<dbReference type="AlphaFoldDB" id="A0AAV4UI40"/>
<dbReference type="EMBL" id="BPLR01012869">
    <property type="protein sequence ID" value="GIY57195.1"/>
    <property type="molecule type" value="Genomic_DNA"/>
</dbReference>
<feature type="region of interest" description="Disordered" evidence="1">
    <location>
        <begin position="26"/>
        <end position="47"/>
    </location>
</feature>